<accession>A0A2D0NH37</accession>
<evidence type="ECO:0000256" key="1">
    <source>
        <dbReference type="SAM" id="SignalP"/>
    </source>
</evidence>
<protein>
    <submittedName>
        <fullName evidence="2">Uncharacterized protein</fullName>
    </submittedName>
</protein>
<dbReference type="EMBL" id="PDUD01000005">
    <property type="protein sequence ID" value="PHN07805.1"/>
    <property type="molecule type" value="Genomic_DNA"/>
</dbReference>
<sequence length="520" mass="57417">MKNLTPFFSKSWNFALLLLTLSIPLFAQYECQWGQSIFPGSLSVKVTATDQETFFNGPSCLTTDGLGNSYVAGQLGTANGHADMYMAKYDAGGNQLWFRLFNSLGSLDIPTGITVRGKMVYLSGHFTGKVDFDLNGDFGANDPAGKTIGDQTVGFIARYRDLGNQVVYDHKVAFFNAEERVLTHGLAQGPNGNLAIVGNSRGDIYVNGQEETVEAIGNGNLDAFVLYFNPELDFDWGLINGSLDGDDQGLDVVIDNDDQIFISGSFRNTIIFHEIKPGGSKPQSAVPGMLKSVGDNPYHAFLAKYSVAGELDWTVIPQGENNQSNGQRLAVDGERVYMAGRTKGNVEFYPGIKSENDNTINVYVAAFNKHGLEHADAYWINCLTTGNSDLENIYDLDIPKGDDVVTLLYGQPDGTFVDRNLVIHFFEKEKGKTDVKLDPIAIPYNRLAQNSRHFKGQLCYNRNNNRDFILATAYWTDGLDAPQPEDYLDLNNGIVWPHANIPVQSSIRMNGSLIARFIWK</sequence>
<keyword evidence="1" id="KW-0732">Signal</keyword>
<organism evidence="2 3">
    <name type="scientific">Flavilitoribacter nigricans (strain ATCC 23147 / DSM 23189 / NBRC 102662 / NCIMB 1420 / SS-2)</name>
    <name type="common">Lewinella nigricans</name>
    <dbReference type="NCBI Taxonomy" id="1122177"/>
    <lineage>
        <taxon>Bacteria</taxon>
        <taxon>Pseudomonadati</taxon>
        <taxon>Bacteroidota</taxon>
        <taxon>Saprospiria</taxon>
        <taxon>Saprospirales</taxon>
        <taxon>Lewinellaceae</taxon>
        <taxon>Flavilitoribacter</taxon>
    </lineage>
</organism>
<proteinExistence type="predicted"/>
<dbReference type="SUPFAM" id="SSF101898">
    <property type="entry name" value="NHL repeat"/>
    <property type="match status" value="1"/>
</dbReference>
<feature type="chain" id="PRO_5012406693" evidence="1">
    <location>
        <begin position="28"/>
        <end position="520"/>
    </location>
</feature>
<dbReference type="InterPro" id="IPR052918">
    <property type="entry name" value="Motility_Chemotaxis_Reg"/>
</dbReference>
<evidence type="ECO:0000313" key="2">
    <source>
        <dbReference type="EMBL" id="PHN07805.1"/>
    </source>
</evidence>
<gene>
    <name evidence="2" type="ORF">CRP01_04600</name>
</gene>
<dbReference type="Proteomes" id="UP000223913">
    <property type="component" value="Unassembled WGS sequence"/>
</dbReference>
<feature type="signal peptide" evidence="1">
    <location>
        <begin position="1"/>
        <end position="27"/>
    </location>
</feature>
<dbReference type="PANTHER" id="PTHR35580">
    <property type="entry name" value="CELL SURFACE GLYCOPROTEIN (S-LAYER PROTEIN)-LIKE PROTEIN"/>
    <property type="match status" value="1"/>
</dbReference>
<evidence type="ECO:0000313" key="3">
    <source>
        <dbReference type="Proteomes" id="UP000223913"/>
    </source>
</evidence>
<comment type="caution">
    <text evidence="2">The sequence shown here is derived from an EMBL/GenBank/DDBJ whole genome shotgun (WGS) entry which is preliminary data.</text>
</comment>
<reference evidence="2 3" key="1">
    <citation type="submission" date="2017-10" db="EMBL/GenBank/DDBJ databases">
        <title>The draft genome sequence of Lewinella nigricans NBRC 102662.</title>
        <authorList>
            <person name="Wang K."/>
        </authorList>
    </citation>
    <scope>NUCLEOTIDE SEQUENCE [LARGE SCALE GENOMIC DNA]</scope>
    <source>
        <strain evidence="2 3">NBRC 102662</strain>
    </source>
</reference>
<dbReference type="PANTHER" id="PTHR35580:SF1">
    <property type="entry name" value="PHYTASE-LIKE DOMAIN-CONTAINING PROTEIN"/>
    <property type="match status" value="1"/>
</dbReference>
<keyword evidence="3" id="KW-1185">Reference proteome</keyword>
<dbReference type="AlphaFoldDB" id="A0A2D0NH37"/>
<name>A0A2D0NH37_FLAN2</name>
<dbReference type="OrthoDB" id="9811934at2"/>
<dbReference type="RefSeq" id="WP_099148837.1">
    <property type="nucleotide sequence ID" value="NZ_PDUD01000005.1"/>
</dbReference>